<dbReference type="Proteomes" id="UP000284379">
    <property type="component" value="Unassembled WGS sequence"/>
</dbReference>
<protein>
    <submittedName>
        <fullName evidence="2">Uncharacterized protein</fullName>
    </submittedName>
</protein>
<keyword evidence="1" id="KW-0732">Signal</keyword>
<sequence length="226" mass="26459">MRALTLLFTFLISFPLTLSAQAAGDVLQKVSEAMAAEQWEQAVSLFRQAIQLNVDKSEMFYWTSVDKNSNVSAKMAQELTLHYKNARNYDKAYLFCKELLQKFPNDVKWLLTCAETEVCRGKEEEALQTYQKVLSLDANNLDANIFVGNYYYLKAEQEKQQLMRDYKKINSPTRMQYARYKDGLSRLMTERYGKAKEYLQNVVRQFPSTEVMKTLEKIRKLEVEMK</sequence>
<dbReference type="GeneID" id="69500689"/>
<accession>A0A413VVF1</accession>
<dbReference type="SMART" id="SM00028">
    <property type="entry name" value="TPR"/>
    <property type="match status" value="4"/>
</dbReference>
<dbReference type="SUPFAM" id="SSF48452">
    <property type="entry name" value="TPR-like"/>
    <property type="match status" value="1"/>
</dbReference>
<dbReference type="Pfam" id="PF13174">
    <property type="entry name" value="TPR_6"/>
    <property type="match status" value="1"/>
</dbReference>
<feature type="chain" id="PRO_5019224282" evidence="1">
    <location>
        <begin position="23"/>
        <end position="226"/>
    </location>
</feature>
<organism evidence="2 3">
    <name type="scientific">Bacteroides nordii</name>
    <dbReference type="NCBI Taxonomy" id="291645"/>
    <lineage>
        <taxon>Bacteria</taxon>
        <taxon>Pseudomonadati</taxon>
        <taxon>Bacteroidota</taxon>
        <taxon>Bacteroidia</taxon>
        <taxon>Bacteroidales</taxon>
        <taxon>Bacteroidaceae</taxon>
        <taxon>Bacteroides</taxon>
    </lineage>
</organism>
<feature type="signal peptide" evidence="1">
    <location>
        <begin position="1"/>
        <end position="22"/>
    </location>
</feature>
<reference evidence="2 3" key="1">
    <citation type="submission" date="2018-08" db="EMBL/GenBank/DDBJ databases">
        <title>A genome reference for cultivated species of the human gut microbiota.</title>
        <authorList>
            <person name="Zou Y."/>
            <person name="Xue W."/>
            <person name="Luo G."/>
        </authorList>
    </citation>
    <scope>NUCLEOTIDE SEQUENCE [LARGE SCALE GENOMIC DNA]</scope>
    <source>
        <strain evidence="2 3">AM40-30BH</strain>
    </source>
</reference>
<evidence type="ECO:0000313" key="3">
    <source>
        <dbReference type="Proteomes" id="UP000284379"/>
    </source>
</evidence>
<evidence type="ECO:0000313" key="2">
    <source>
        <dbReference type="EMBL" id="RHB37533.1"/>
    </source>
</evidence>
<proteinExistence type="predicted"/>
<evidence type="ECO:0000256" key="1">
    <source>
        <dbReference type="SAM" id="SignalP"/>
    </source>
</evidence>
<comment type="caution">
    <text evidence="2">The sequence shown here is derived from an EMBL/GenBank/DDBJ whole genome shotgun (WGS) entry which is preliminary data.</text>
</comment>
<dbReference type="RefSeq" id="WP_007484007.1">
    <property type="nucleotide sequence ID" value="NZ_CABJFV010000002.1"/>
</dbReference>
<dbReference type="InterPro" id="IPR019734">
    <property type="entry name" value="TPR_rpt"/>
</dbReference>
<gene>
    <name evidence="2" type="ORF">DW888_02860</name>
</gene>
<dbReference type="AlphaFoldDB" id="A0A413VVF1"/>
<name>A0A413VVF1_9BACE</name>
<dbReference type="EMBL" id="QSGO01000002">
    <property type="protein sequence ID" value="RHB37533.1"/>
    <property type="molecule type" value="Genomic_DNA"/>
</dbReference>
<dbReference type="InterPro" id="IPR011990">
    <property type="entry name" value="TPR-like_helical_dom_sf"/>
</dbReference>
<dbReference type="Gene3D" id="1.25.40.10">
    <property type="entry name" value="Tetratricopeptide repeat domain"/>
    <property type="match status" value="1"/>
</dbReference>